<dbReference type="Gene3D" id="3.40.50.720">
    <property type="entry name" value="NAD(P)-binding Rossmann-like Domain"/>
    <property type="match status" value="1"/>
</dbReference>
<protein>
    <submittedName>
        <fullName evidence="2">UDP-glucose 4-epimerase family protein</fullName>
    </submittedName>
</protein>
<comment type="caution">
    <text evidence="2">The sequence shown here is derived from an EMBL/GenBank/DDBJ whole genome shotgun (WGS) entry which is preliminary data.</text>
</comment>
<dbReference type="InterPro" id="IPR050177">
    <property type="entry name" value="Lipid_A_modif_metabolic_enz"/>
</dbReference>
<dbReference type="Proteomes" id="UP001596379">
    <property type="component" value="Unassembled WGS sequence"/>
</dbReference>
<name>A0ABW2J874_9BURK</name>
<proteinExistence type="predicted"/>
<dbReference type="InterPro" id="IPR001509">
    <property type="entry name" value="Epimerase_deHydtase"/>
</dbReference>
<dbReference type="SUPFAM" id="SSF51735">
    <property type="entry name" value="NAD(P)-binding Rossmann-fold domains"/>
    <property type="match status" value="1"/>
</dbReference>
<dbReference type="EMBL" id="JBHTCC010000003">
    <property type="protein sequence ID" value="MFC7299252.1"/>
    <property type="molecule type" value="Genomic_DNA"/>
</dbReference>
<organism evidence="2 3">
    <name type="scientific">Herminiimonas aquatilis</name>
    <dbReference type="NCBI Taxonomy" id="345342"/>
    <lineage>
        <taxon>Bacteria</taxon>
        <taxon>Pseudomonadati</taxon>
        <taxon>Pseudomonadota</taxon>
        <taxon>Betaproteobacteria</taxon>
        <taxon>Burkholderiales</taxon>
        <taxon>Oxalobacteraceae</taxon>
        <taxon>Herminiimonas</taxon>
    </lineage>
</organism>
<dbReference type="Pfam" id="PF01370">
    <property type="entry name" value="Epimerase"/>
    <property type="match status" value="1"/>
</dbReference>
<dbReference type="PANTHER" id="PTHR43245:SF58">
    <property type="entry name" value="BLL5923 PROTEIN"/>
    <property type="match status" value="1"/>
</dbReference>
<sequence length="323" mass="35102">MANMSEYRVLVTGANGFVGCALRAELQKRSLPFATAVRQKQAKTEYEEYAVGTLNGKTDWTHALLGCNTVIHLAARVHVMQEDAQDPLAAFREVNVISTLNLAHQAIAAGVRRFVYVSSVKVNGEESGQLPFTPFDSPAPGDPYGLSKWEAEQALCELAKKSDLELVIVRPPLVYGPGVRANFLRLLTFVKWGVPLPLGSVNNRRSMVALDNLVDLLILCTKHPAAAGQTFMVSDGADMSTTELLNLLAGAMGRRVCLVSVPTTLLKLAAAMIGKTAVADRLLCSLQVDISHTMLTLGWVPVIDVKEALNKTVRYFLRSIEAK</sequence>
<gene>
    <name evidence="2" type="ORF">ACFQO0_12465</name>
</gene>
<accession>A0ABW2J874</accession>
<dbReference type="PANTHER" id="PTHR43245">
    <property type="entry name" value="BIFUNCTIONAL POLYMYXIN RESISTANCE PROTEIN ARNA"/>
    <property type="match status" value="1"/>
</dbReference>
<keyword evidence="3" id="KW-1185">Reference proteome</keyword>
<feature type="domain" description="NAD-dependent epimerase/dehydratase" evidence="1">
    <location>
        <begin position="9"/>
        <end position="228"/>
    </location>
</feature>
<evidence type="ECO:0000313" key="2">
    <source>
        <dbReference type="EMBL" id="MFC7299252.1"/>
    </source>
</evidence>
<dbReference type="RefSeq" id="WP_382235105.1">
    <property type="nucleotide sequence ID" value="NZ_JBHTCC010000003.1"/>
</dbReference>
<evidence type="ECO:0000259" key="1">
    <source>
        <dbReference type="Pfam" id="PF01370"/>
    </source>
</evidence>
<reference evidence="3" key="1">
    <citation type="journal article" date="2019" name="Int. J. Syst. Evol. Microbiol.">
        <title>The Global Catalogue of Microorganisms (GCM) 10K type strain sequencing project: providing services to taxonomists for standard genome sequencing and annotation.</title>
        <authorList>
            <consortium name="The Broad Institute Genomics Platform"/>
            <consortium name="The Broad Institute Genome Sequencing Center for Infectious Disease"/>
            <person name="Wu L."/>
            <person name="Ma J."/>
        </authorList>
    </citation>
    <scope>NUCLEOTIDE SEQUENCE [LARGE SCALE GENOMIC DNA]</scope>
    <source>
        <strain evidence="3">CCUG 36956</strain>
    </source>
</reference>
<evidence type="ECO:0000313" key="3">
    <source>
        <dbReference type="Proteomes" id="UP001596379"/>
    </source>
</evidence>
<dbReference type="InterPro" id="IPR036291">
    <property type="entry name" value="NAD(P)-bd_dom_sf"/>
</dbReference>
<dbReference type="CDD" id="cd05232">
    <property type="entry name" value="UDP_G4E_4_SDR_e"/>
    <property type="match status" value="1"/>
</dbReference>